<evidence type="ECO:0000256" key="4">
    <source>
        <dbReference type="ARBA" id="ARBA00023078"/>
    </source>
</evidence>
<keyword evidence="5 7" id="KW-0472">Membrane</keyword>
<dbReference type="OrthoDB" id="541645at2"/>
<feature type="transmembrane region" description="Helical" evidence="7">
    <location>
        <begin position="22"/>
        <end position="47"/>
    </location>
</feature>
<organism evidence="8 9">
    <name type="scientific">Prochlorococcus marinus str. GP2</name>
    <dbReference type="NCBI Taxonomy" id="59925"/>
    <lineage>
        <taxon>Bacteria</taxon>
        <taxon>Bacillati</taxon>
        <taxon>Cyanobacteriota</taxon>
        <taxon>Cyanophyceae</taxon>
        <taxon>Synechococcales</taxon>
        <taxon>Prochlorococcaceae</taxon>
        <taxon>Prochlorococcus</taxon>
    </lineage>
</organism>
<keyword evidence="2 7" id="KW-0812">Transmembrane</keyword>
<keyword evidence="3 7" id="KW-1133">Transmembrane helix</keyword>
<dbReference type="HAMAP" id="MF_01388">
    <property type="entry name" value="PSII_PsbX_2"/>
    <property type="match status" value="1"/>
</dbReference>
<evidence type="ECO:0000313" key="9">
    <source>
        <dbReference type="Proteomes" id="UP000030598"/>
    </source>
</evidence>
<evidence type="ECO:0000256" key="5">
    <source>
        <dbReference type="ARBA" id="ARBA00023136"/>
    </source>
</evidence>
<name>A0A0A1ZJ94_PROMR</name>
<accession>A0A0A1ZJ94</accession>
<dbReference type="InterPro" id="IPR009518">
    <property type="entry name" value="PSII_PsbX"/>
</dbReference>
<dbReference type="GO" id="GO:0009523">
    <property type="term" value="C:photosystem II"/>
    <property type="evidence" value="ECO:0007669"/>
    <property type="project" value="UniProtKB-KW"/>
</dbReference>
<keyword evidence="6" id="KW-0604">Photosystem II</keyword>
<proteinExistence type="inferred from homology"/>
<dbReference type="EMBL" id="JNAH01000003">
    <property type="protein sequence ID" value="KGF88298.1"/>
    <property type="molecule type" value="Genomic_DNA"/>
</dbReference>
<dbReference type="Proteomes" id="UP000030598">
    <property type="component" value="Unassembled WGS sequence"/>
</dbReference>
<sequence length="61" mass="6445">MFQISNLLLAADFSAEVANNSAVGMIGSFIAAALLIVIPATAFLIFVSQKDSLDRTSTGRR</sequence>
<dbReference type="InterPro" id="IPR023428">
    <property type="entry name" value="PSII_PsbX_type_2_subfam"/>
</dbReference>
<evidence type="ECO:0000256" key="3">
    <source>
        <dbReference type="ARBA" id="ARBA00022989"/>
    </source>
</evidence>
<evidence type="ECO:0000256" key="7">
    <source>
        <dbReference type="SAM" id="Phobius"/>
    </source>
</evidence>
<protein>
    <submittedName>
        <fullName evidence="8">Photosystem II protein PsbX</fullName>
    </submittedName>
</protein>
<dbReference type="AlphaFoldDB" id="A0A0A1ZJ94"/>
<dbReference type="RefSeq" id="WP_025905805.1">
    <property type="nucleotide sequence ID" value="NZ_CP138934.1"/>
</dbReference>
<dbReference type="eggNOG" id="ENOG50321UE">
    <property type="taxonomic scope" value="Bacteria"/>
</dbReference>
<dbReference type="Pfam" id="PF06596">
    <property type="entry name" value="PsbX"/>
    <property type="match status" value="1"/>
</dbReference>
<keyword evidence="4" id="KW-0793">Thylakoid</keyword>
<evidence type="ECO:0000256" key="1">
    <source>
        <dbReference type="ARBA" id="ARBA00022531"/>
    </source>
</evidence>
<dbReference type="STRING" id="59925.EU91_0229"/>
<keyword evidence="1" id="KW-0602">Photosynthesis</keyword>
<reference evidence="9" key="1">
    <citation type="journal article" date="2014" name="Sci. Data">
        <title>Genomes of diverse isolates of the marine cyanobacterium Prochlorococcus.</title>
        <authorList>
            <person name="Biller S."/>
            <person name="Berube P."/>
            <person name="Thompson J."/>
            <person name="Kelly L."/>
            <person name="Roggensack S."/>
            <person name="Awad L."/>
            <person name="Roache-Johnson K."/>
            <person name="Ding H."/>
            <person name="Giovannoni S.J."/>
            <person name="Moore L.R."/>
            <person name="Chisholm S.W."/>
        </authorList>
    </citation>
    <scope>NUCLEOTIDE SEQUENCE [LARGE SCALE GENOMIC DNA]</scope>
    <source>
        <strain evidence="9">GP2</strain>
    </source>
</reference>
<evidence type="ECO:0000256" key="6">
    <source>
        <dbReference type="ARBA" id="ARBA00023276"/>
    </source>
</evidence>
<gene>
    <name evidence="8" type="ORF">EU91_0229</name>
</gene>
<dbReference type="GO" id="GO:0015979">
    <property type="term" value="P:photosynthesis"/>
    <property type="evidence" value="ECO:0007669"/>
    <property type="project" value="UniProtKB-KW"/>
</dbReference>
<comment type="caution">
    <text evidence="8">The sequence shown here is derived from an EMBL/GenBank/DDBJ whole genome shotgun (WGS) entry which is preliminary data.</text>
</comment>
<evidence type="ECO:0000256" key="2">
    <source>
        <dbReference type="ARBA" id="ARBA00022692"/>
    </source>
</evidence>
<evidence type="ECO:0000313" key="8">
    <source>
        <dbReference type="EMBL" id="KGF88298.1"/>
    </source>
</evidence>